<organism evidence="3 4">
    <name type="scientific">Paenibacillus shirakamiensis</name>
    <dbReference type="NCBI Taxonomy" id="1265935"/>
    <lineage>
        <taxon>Bacteria</taxon>
        <taxon>Bacillati</taxon>
        <taxon>Bacillota</taxon>
        <taxon>Bacilli</taxon>
        <taxon>Bacillales</taxon>
        <taxon>Paenibacillaceae</taxon>
        <taxon>Paenibacillus</taxon>
    </lineage>
</organism>
<evidence type="ECO:0000259" key="2">
    <source>
        <dbReference type="SMART" id="SM00635"/>
    </source>
</evidence>
<dbReference type="Proteomes" id="UP001519288">
    <property type="component" value="Unassembled WGS sequence"/>
</dbReference>
<dbReference type="SUPFAM" id="SSF50998">
    <property type="entry name" value="Quinoprotein alcohol dehydrogenase-like"/>
    <property type="match status" value="1"/>
</dbReference>
<dbReference type="InterPro" id="IPR011047">
    <property type="entry name" value="Quinoprotein_ADH-like_sf"/>
</dbReference>
<feature type="domain" description="BIG2" evidence="2">
    <location>
        <begin position="394"/>
        <end position="474"/>
    </location>
</feature>
<evidence type="ECO:0000313" key="3">
    <source>
        <dbReference type="EMBL" id="MBP2000641.1"/>
    </source>
</evidence>
<dbReference type="Gene3D" id="2.60.40.1080">
    <property type="match status" value="1"/>
</dbReference>
<keyword evidence="4" id="KW-1185">Reference proteome</keyword>
<protein>
    <recommendedName>
        <fullName evidence="2">BIG2 domain-containing protein</fullName>
    </recommendedName>
</protein>
<dbReference type="InterPro" id="IPR003343">
    <property type="entry name" value="Big_2"/>
</dbReference>
<dbReference type="InterPro" id="IPR008964">
    <property type="entry name" value="Invasin/intimin_cell_adhesion"/>
</dbReference>
<feature type="signal peptide" evidence="1">
    <location>
        <begin position="1"/>
        <end position="34"/>
    </location>
</feature>
<keyword evidence="1" id="KW-0732">Signal</keyword>
<dbReference type="SMART" id="SM00635">
    <property type="entry name" value="BID_2"/>
    <property type="match status" value="1"/>
</dbReference>
<gene>
    <name evidence="3" type="ORF">J2Z69_001672</name>
</gene>
<accession>A0ABS4JHQ8</accession>
<evidence type="ECO:0000256" key="1">
    <source>
        <dbReference type="SAM" id="SignalP"/>
    </source>
</evidence>
<dbReference type="PANTHER" id="PTHR42754:SF1">
    <property type="entry name" value="LIPOPROTEIN"/>
    <property type="match status" value="1"/>
</dbReference>
<dbReference type="EMBL" id="JAGGLD010000002">
    <property type="protein sequence ID" value="MBP2000641.1"/>
    <property type="molecule type" value="Genomic_DNA"/>
</dbReference>
<reference evidence="3 4" key="1">
    <citation type="submission" date="2021-03" db="EMBL/GenBank/DDBJ databases">
        <title>Genomic Encyclopedia of Type Strains, Phase IV (KMG-IV): sequencing the most valuable type-strain genomes for metagenomic binning, comparative biology and taxonomic classification.</title>
        <authorList>
            <person name="Goeker M."/>
        </authorList>
    </citation>
    <scope>NUCLEOTIDE SEQUENCE [LARGE SCALE GENOMIC DNA]</scope>
    <source>
        <strain evidence="3 4">DSM 26806</strain>
    </source>
</reference>
<sequence>MMKKWNMWNVRVTVTGILLGVLLSIGILSSPASAAVNDPEVVWSKYYPNIHVFNTQIREQSGIISLVGYNSLYSTPYTRKQEFYLARINMQGNIIWSRLFSPDKYSNFSFGDAIVSRDGGFILRGSFQDQNGLRSFYIAKLDKNGIVMWETILNKEDSSQEVPFMIETNDYGIVLALRSYNGSEYTTTKLIKYNSDGVKEWDYLAVSSSPSGALLQEDGTLYSILEDAEGNYYVIGAEEAEKKEATIWKLNSSRQIIWKKKSNQIRPSMALASDGGVVIQHYVNSDSFNLLKLDKNGQEEWDKNIGTGYCRSIQPVYGAGYVFACNEGVYITKANGELKSYTPLESRNVDSKAVNHGIILISNINYFEPTNDFSLKLTYLSTEGENPPGQPNAATESIAFSDEEYSISVGKTLSTQILAKKEGKDYNVTQNAEITSDDPSIVSVDKAGEFTGIKKGTTTLTATYGGKTTSVKVTVY</sequence>
<dbReference type="SUPFAM" id="SSF49373">
    <property type="entry name" value="Invasin/intimin cell-adhesion fragments"/>
    <property type="match status" value="1"/>
</dbReference>
<evidence type="ECO:0000313" key="4">
    <source>
        <dbReference type="Proteomes" id="UP001519288"/>
    </source>
</evidence>
<dbReference type="RefSeq" id="WP_209860992.1">
    <property type="nucleotide sequence ID" value="NZ_JAGGLD010000002.1"/>
</dbReference>
<feature type="chain" id="PRO_5047487293" description="BIG2 domain-containing protein" evidence="1">
    <location>
        <begin position="35"/>
        <end position="476"/>
    </location>
</feature>
<dbReference type="PANTHER" id="PTHR42754">
    <property type="entry name" value="ENDOGLUCANASE"/>
    <property type="match status" value="1"/>
</dbReference>
<proteinExistence type="predicted"/>
<comment type="caution">
    <text evidence="3">The sequence shown here is derived from an EMBL/GenBank/DDBJ whole genome shotgun (WGS) entry which is preliminary data.</text>
</comment>
<name>A0ABS4JHQ8_9BACL</name>